<sequence>MSRRIAAALFLILVFIGYVNLYTLLDPSQDSYTTTPPLAEDLYRMLWGFDWSEDLDLRMEDTWAESYGGSAVEVTKISFSLLPGAPDCRVYGWIYSSPTPGRAWVLLVHGLGGDHTFFEEPLGGYRVAYDLALRGFKVLAIDAAGHGESCIPGGESWRDKALTLEPGEFFLYHVYLSGVRAVEAALELGAEPGGIAVMGVSMGGLTSYTVASLHPAVALAVPIVASGCLPCMIQSGGLANLVGPPDAPVDIETVAMLSPADPLSYIRMAGERGWLAGKAFYILFSGHDEYFPTEGLAATVDALRSAGAVAAVAYSGNNNHYKPAPGWMDSALLVLEEFRDGGVEAVRTLLAPAAGEEAGWPDLLAGGAEWRPSSDGLAYLPGIPLIPLVLSGEVVSRAPGEVLATSLPWSPPRILPAIILLAATVLAGLQAHRSRLPRWPAALAAAYATAAAYTIAFWSWPGRFSLGMLSLMERSAVTPSLTLGLPTLELMTLSAALSPLLAAAYLLAAGRGVSVAAAALYLVMALPPYIVMRLVLSLVAENALQPIPAAIVPVEIAYILILAAAAAAKRISGRREGGEAQAI</sequence>
<gene>
    <name evidence="4" type="ordered locus">APE_1244.1</name>
</gene>
<comment type="similarity">
    <text evidence="1">Belongs to the AB hydrolase superfamily. FUS2 hydrolase family.</text>
</comment>
<feature type="domain" description="AB hydrolase-1" evidence="3">
    <location>
        <begin position="104"/>
        <end position="225"/>
    </location>
</feature>
<dbReference type="RefSeq" id="WP_010866256.1">
    <property type="nucleotide sequence ID" value="NC_000854.2"/>
</dbReference>
<feature type="transmembrane region" description="Helical" evidence="2">
    <location>
        <begin position="515"/>
        <end position="535"/>
    </location>
</feature>
<dbReference type="EnsemblBacteria" id="BAA80234">
    <property type="protein sequence ID" value="BAA80234"/>
    <property type="gene ID" value="APE_1244.1"/>
</dbReference>
<feature type="transmembrane region" description="Helical" evidence="2">
    <location>
        <begin position="490"/>
        <end position="508"/>
    </location>
</feature>
<proteinExistence type="inferred from homology"/>
<protein>
    <recommendedName>
        <fullName evidence="3">AB hydrolase-1 domain-containing protein</fullName>
    </recommendedName>
</protein>
<dbReference type="InterPro" id="IPR050261">
    <property type="entry name" value="FrsA_esterase"/>
</dbReference>
<dbReference type="Proteomes" id="UP000002518">
    <property type="component" value="Chromosome"/>
</dbReference>
<dbReference type="KEGG" id="ape:APE_1244.1"/>
<keyword evidence="2" id="KW-1133">Transmembrane helix</keyword>
<dbReference type="GeneID" id="1445891"/>
<keyword evidence="2" id="KW-0812">Transmembrane</keyword>
<evidence type="ECO:0000313" key="5">
    <source>
        <dbReference type="Proteomes" id="UP000002518"/>
    </source>
</evidence>
<keyword evidence="5" id="KW-1185">Reference proteome</keyword>
<organism evidence="4 5">
    <name type="scientific">Aeropyrum pernix (strain ATCC 700893 / DSM 11879 / JCM 9820 / NBRC 100138 / K1)</name>
    <dbReference type="NCBI Taxonomy" id="272557"/>
    <lineage>
        <taxon>Archaea</taxon>
        <taxon>Thermoproteota</taxon>
        <taxon>Thermoprotei</taxon>
        <taxon>Desulfurococcales</taxon>
        <taxon>Desulfurococcaceae</taxon>
        <taxon>Aeropyrum</taxon>
    </lineage>
</organism>
<evidence type="ECO:0000313" key="4">
    <source>
        <dbReference type="EMBL" id="BAA80234.2"/>
    </source>
</evidence>
<feature type="transmembrane region" description="Helical" evidence="2">
    <location>
        <begin position="547"/>
        <end position="568"/>
    </location>
</feature>
<name>Q9YCL3_AERPE</name>
<dbReference type="SUPFAM" id="SSF53474">
    <property type="entry name" value="alpha/beta-Hydrolases"/>
    <property type="match status" value="1"/>
</dbReference>
<dbReference type="PIR" id="D72597">
    <property type="entry name" value="D72597"/>
</dbReference>
<dbReference type="PANTHER" id="PTHR22946">
    <property type="entry name" value="DIENELACTONE HYDROLASE DOMAIN-CONTAINING PROTEIN-RELATED"/>
    <property type="match status" value="1"/>
</dbReference>
<dbReference type="Pfam" id="PF00561">
    <property type="entry name" value="Abhydrolase_1"/>
    <property type="match status" value="1"/>
</dbReference>
<dbReference type="PANTHER" id="PTHR22946:SF8">
    <property type="entry name" value="ACETYL XYLAN ESTERASE DOMAIN-CONTAINING PROTEIN"/>
    <property type="match status" value="1"/>
</dbReference>
<evidence type="ECO:0000256" key="2">
    <source>
        <dbReference type="SAM" id="Phobius"/>
    </source>
</evidence>
<reference evidence="4 5" key="1">
    <citation type="journal article" date="1999" name="DNA Res.">
        <title>Complete genome sequence of an aerobic hyper-thermophilic crenarchaeon, Aeropyrum pernix K1.</title>
        <authorList>
            <person name="Kawarabayasi Y."/>
            <person name="Hino Y."/>
            <person name="Horikawa H."/>
            <person name="Yamazaki S."/>
            <person name="Haikawa Y."/>
            <person name="Jin-no K."/>
            <person name="Takahashi M."/>
            <person name="Sekine M."/>
            <person name="Baba S."/>
            <person name="Ankai A."/>
            <person name="Kosugi H."/>
            <person name="Hosoyama A."/>
            <person name="Fukui S."/>
            <person name="Nagai Y."/>
            <person name="Nishijima K."/>
            <person name="Nakazawa H."/>
            <person name="Takamiya M."/>
            <person name="Masuda S."/>
            <person name="Funahashi T."/>
            <person name="Tanaka T."/>
            <person name="Kudoh Y."/>
            <person name="Yamazaki J."/>
            <person name="Kushida N."/>
            <person name="Oguchi A."/>
            <person name="Aoki K."/>
            <person name="Kubota K."/>
            <person name="Nakamura Y."/>
            <person name="Nomura N."/>
            <person name="Sako Y."/>
            <person name="Kikuchi H."/>
        </authorList>
    </citation>
    <scope>NUCLEOTIDE SEQUENCE [LARGE SCALE GENOMIC DNA]</scope>
    <source>
        <strain evidence="5">ATCC 700893 / DSM 11879 / JCM 9820 / NBRC 100138 / K1</strain>
    </source>
</reference>
<evidence type="ECO:0000259" key="3">
    <source>
        <dbReference type="Pfam" id="PF00561"/>
    </source>
</evidence>
<dbReference type="STRING" id="272557.APE_1244.1"/>
<dbReference type="eggNOG" id="arCOG01649">
    <property type="taxonomic scope" value="Archaea"/>
</dbReference>
<dbReference type="InterPro" id="IPR000073">
    <property type="entry name" value="AB_hydrolase_1"/>
</dbReference>
<dbReference type="Gene3D" id="3.40.50.1820">
    <property type="entry name" value="alpha/beta hydrolase"/>
    <property type="match status" value="1"/>
</dbReference>
<dbReference type="AlphaFoldDB" id="Q9YCL3"/>
<accession>Q9YCL3</accession>
<dbReference type="ESTHER" id="aerpe-APE1244">
    <property type="family name" value="AlphaBeta_hydrolase"/>
</dbReference>
<evidence type="ECO:0000256" key="1">
    <source>
        <dbReference type="ARBA" id="ARBA00038115"/>
    </source>
</evidence>
<dbReference type="InterPro" id="IPR029058">
    <property type="entry name" value="AB_hydrolase_fold"/>
</dbReference>
<feature type="transmembrane region" description="Helical" evidence="2">
    <location>
        <begin position="413"/>
        <end position="429"/>
    </location>
</feature>
<keyword evidence="2" id="KW-0472">Membrane</keyword>
<feature type="transmembrane region" description="Helical" evidence="2">
    <location>
        <begin position="441"/>
        <end position="460"/>
    </location>
</feature>
<dbReference type="EMBL" id="BA000002">
    <property type="protein sequence ID" value="BAA80234.2"/>
    <property type="molecule type" value="Genomic_DNA"/>
</dbReference>